<sequence>ALLMAVYLNDLSENETVTLTREMKNSGSTLNWPADWSGKLVDKHSTGGVGDKVSLILAPVLAAVDLKVPMISGRGLAHTGGTLDKLESIPGFSVSLTHQQMIGLLEDVGCFIAGQTGDICPADKKMYSIRDVTSTVPHIGLITASIVSKKSAENINVLVLDVKTGSGAFLKEESQALELARSMVTCSQRLGTKAVALITDMDSPLGNMVGNALEVAEAVQCLQGNGPADLLDAVLDLGAHLLHSGNFVSSIKEGGNLLRSKIADGSALAKFCAMLKGQGVSADVADDLCNPRTDVWKILTQAKNKTEFQSKEDGYVKRLDALDIAVVTHKLGGGRNLPGELVNWAVGVQLLVDIGDHVQKGQAWATVHHDGPICQDVRDRLEAALQLSVVPVRQIESRTLRVVR</sequence>
<evidence type="ECO:0000259" key="5">
    <source>
        <dbReference type="SMART" id="SM00941"/>
    </source>
</evidence>
<accession>A0A8S3YWJ9</accession>
<dbReference type="Pfam" id="PF07831">
    <property type="entry name" value="PYNP_C"/>
    <property type="match status" value="1"/>
</dbReference>
<keyword evidence="7" id="KW-1185">Reference proteome</keyword>
<dbReference type="EMBL" id="CAJHNH020000797">
    <property type="protein sequence ID" value="CAG5119942.1"/>
    <property type="molecule type" value="Genomic_DNA"/>
</dbReference>
<evidence type="ECO:0000256" key="4">
    <source>
        <dbReference type="ARBA" id="ARBA00022679"/>
    </source>
</evidence>
<evidence type="ECO:0000256" key="1">
    <source>
        <dbReference type="ARBA" id="ARBA00006915"/>
    </source>
</evidence>
<dbReference type="PANTHER" id="PTHR10515">
    <property type="entry name" value="THYMIDINE PHOSPHORYLASE"/>
    <property type="match status" value="1"/>
</dbReference>
<dbReference type="SUPFAM" id="SSF54680">
    <property type="entry name" value="Pyrimidine nucleoside phosphorylase C-terminal domain"/>
    <property type="match status" value="1"/>
</dbReference>
<reference evidence="6" key="1">
    <citation type="submission" date="2021-04" db="EMBL/GenBank/DDBJ databases">
        <authorList>
            <consortium name="Molecular Ecology Group"/>
        </authorList>
    </citation>
    <scope>NUCLEOTIDE SEQUENCE</scope>
</reference>
<dbReference type="AlphaFoldDB" id="A0A8S3YWJ9"/>
<dbReference type="GO" id="GO:0016154">
    <property type="term" value="F:pyrimidine-nucleoside phosphorylase activity"/>
    <property type="evidence" value="ECO:0007669"/>
    <property type="project" value="InterPro"/>
</dbReference>
<dbReference type="GO" id="GO:0004645">
    <property type="term" value="F:1,4-alpha-oligoglucan phosphorylase activity"/>
    <property type="evidence" value="ECO:0007669"/>
    <property type="project" value="InterPro"/>
</dbReference>
<dbReference type="Pfam" id="PF00591">
    <property type="entry name" value="Glycos_transf_3"/>
    <property type="match status" value="1"/>
</dbReference>
<dbReference type="PIRSF" id="PIRSF000478">
    <property type="entry name" value="TP_PyNP"/>
    <property type="match status" value="1"/>
</dbReference>
<dbReference type="PROSITE" id="PS00647">
    <property type="entry name" value="THYMID_PHOSPHORYLASE"/>
    <property type="match status" value="1"/>
</dbReference>
<organism evidence="6 7">
    <name type="scientific">Candidula unifasciata</name>
    <dbReference type="NCBI Taxonomy" id="100452"/>
    <lineage>
        <taxon>Eukaryota</taxon>
        <taxon>Metazoa</taxon>
        <taxon>Spiralia</taxon>
        <taxon>Lophotrochozoa</taxon>
        <taxon>Mollusca</taxon>
        <taxon>Gastropoda</taxon>
        <taxon>Heterobranchia</taxon>
        <taxon>Euthyneura</taxon>
        <taxon>Panpulmonata</taxon>
        <taxon>Eupulmonata</taxon>
        <taxon>Stylommatophora</taxon>
        <taxon>Helicina</taxon>
        <taxon>Helicoidea</taxon>
        <taxon>Geomitridae</taxon>
        <taxon>Candidula</taxon>
    </lineage>
</organism>
<dbReference type="Gene3D" id="3.90.1170.30">
    <property type="entry name" value="Pyrimidine nucleoside phosphorylase-like, C-terminal domain"/>
    <property type="match status" value="1"/>
</dbReference>
<dbReference type="SUPFAM" id="SSF52418">
    <property type="entry name" value="Nucleoside phosphorylase/phosphoribosyltransferase catalytic domain"/>
    <property type="match status" value="1"/>
</dbReference>
<evidence type="ECO:0000256" key="3">
    <source>
        <dbReference type="ARBA" id="ARBA00022676"/>
    </source>
</evidence>
<dbReference type="OrthoDB" id="445007at2759"/>
<dbReference type="InterPro" id="IPR018090">
    <property type="entry name" value="Pyrmidine_PPas_bac/euk"/>
</dbReference>
<dbReference type="Gene3D" id="1.20.970.10">
    <property type="entry name" value="Transferase, Pyrimidine Nucleoside Phosphorylase, Chain C"/>
    <property type="match status" value="1"/>
</dbReference>
<evidence type="ECO:0000313" key="6">
    <source>
        <dbReference type="EMBL" id="CAG5119942.1"/>
    </source>
</evidence>
<keyword evidence="4" id="KW-0808">Transferase</keyword>
<dbReference type="InterPro" id="IPR036566">
    <property type="entry name" value="PYNP-like_C_sf"/>
</dbReference>
<comment type="subunit">
    <text evidence="2">Homodimer.</text>
</comment>
<dbReference type="GO" id="GO:0006206">
    <property type="term" value="P:pyrimidine nucleobase metabolic process"/>
    <property type="evidence" value="ECO:0007669"/>
    <property type="project" value="InterPro"/>
</dbReference>
<dbReference type="InterPro" id="IPR000053">
    <property type="entry name" value="Thymidine/pyrmidine_PPase"/>
</dbReference>
<evidence type="ECO:0000256" key="2">
    <source>
        <dbReference type="ARBA" id="ARBA00011738"/>
    </source>
</evidence>
<dbReference type="FunFam" id="3.40.1030.10:FF:000003">
    <property type="entry name" value="Pyrimidine-nucleoside phosphorylase"/>
    <property type="match status" value="1"/>
</dbReference>
<dbReference type="Proteomes" id="UP000678393">
    <property type="component" value="Unassembled WGS sequence"/>
</dbReference>
<dbReference type="NCBIfam" id="TIGR02644">
    <property type="entry name" value="Y_phosphoryl"/>
    <property type="match status" value="1"/>
</dbReference>
<protein>
    <recommendedName>
        <fullName evidence="5">Pyrimidine nucleoside phosphorylase C-terminal domain-containing protein</fullName>
    </recommendedName>
</protein>
<feature type="domain" description="Pyrimidine nucleoside phosphorylase C-terminal" evidence="5">
    <location>
        <begin position="315"/>
        <end position="388"/>
    </location>
</feature>
<dbReference type="GO" id="GO:0006213">
    <property type="term" value="P:pyrimidine nucleoside metabolic process"/>
    <property type="evidence" value="ECO:0007669"/>
    <property type="project" value="InterPro"/>
</dbReference>
<keyword evidence="3" id="KW-0328">Glycosyltransferase</keyword>
<dbReference type="GO" id="GO:0005829">
    <property type="term" value="C:cytosol"/>
    <property type="evidence" value="ECO:0007669"/>
    <property type="project" value="TreeGrafter"/>
</dbReference>
<gene>
    <name evidence="6" type="ORF">CUNI_LOCUS5500</name>
</gene>
<dbReference type="InterPro" id="IPR013102">
    <property type="entry name" value="PYNP_C"/>
</dbReference>
<name>A0A8S3YWJ9_9EUPU</name>
<dbReference type="SMART" id="SM00941">
    <property type="entry name" value="PYNP_C"/>
    <property type="match status" value="1"/>
</dbReference>
<evidence type="ECO:0000313" key="7">
    <source>
        <dbReference type="Proteomes" id="UP000678393"/>
    </source>
</evidence>
<dbReference type="InterPro" id="IPR000312">
    <property type="entry name" value="Glycosyl_Trfase_fam3"/>
</dbReference>
<dbReference type="InterPro" id="IPR017872">
    <property type="entry name" value="Pyrmidine_PPase_CS"/>
</dbReference>
<dbReference type="NCBIfam" id="NF004490">
    <property type="entry name" value="PRK05820.1"/>
    <property type="match status" value="1"/>
</dbReference>
<dbReference type="PANTHER" id="PTHR10515:SF0">
    <property type="entry name" value="THYMIDINE PHOSPHORYLASE"/>
    <property type="match status" value="1"/>
</dbReference>
<dbReference type="Gene3D" id="3.40.1030.10">
    <property type="entry name" value="Nucleoside phosphorylase/phosphoribosyltransferase catalytic domain"/>
    <property type="match status" value="1"/>
</dbReference>
<comment type="caution">
    <text evidence="6">The sequence shown here is derived from an EMBL/GenBank/DDBJ whole genome shotgun (WGS) entry which is preliminary data.</text>
</comment>
<feature type="non-terminal residue" evidence="6">
    <location>
        <position position="1"/>
    </location>
</feature>
<dbReference type="InterPro" id="IPR035902">
    <property type="entry name" value="Nuc_phospho_transferase"/>
</dbReference>
<proteinExistence type="inferred from homology"/>
<comment type="similarity">
    <text evidence="1">Belongs to the thymidine/pyrimidine-nucleoside phosphorylase family.</text>
</comment>